<comment type="caution">
    <text evidence="1">The sequence shown here is derived from an EMBL/GenBank/DDBJ whole genome shotgun (WGS) entry which is preliminary data.</text>
</comment>
<accession>A0ABT8W7Z5</accession>
<keyword evidence="2" id="KW-1185">Reference proteome</keyword>
<name>A0ABT8W7Z5_9FLAO</name>
<dbReference type="RefSeq" id="WP_303276938.1">
    <property type="nucleotide sequence ID" value="NZ_JAUOEK010000068.1"/>
</dbReference>
<protein>
    <submittedName>
        <fullName evidence="1">Uncharacterized protein</fullName>
    </submittedName>
</protein>
<dbReference type="Proteomes" id="UP001176883">
    <property type="component" value="Unassembled WGS sequence"/>
</dbReference>
<evidence type="ECO:0000313" key="2">
    <source>
        <dbReference type="Proteomes" id="UP001176883"/>
    </source>
</evidence>
<gene>
    <name evidence="1" type="ORF">Q4Q35_05465</name>
</gene>
<dbReference type="EMBL" id="JAUOEK010000068">
    <property type="protein sequence ID" value="MDO5969250.1"/>
    <property type="molecule type" value="Genomic_DNA"/>
</dbReference>
<proteinExistence type="predicted"/>
<organism evidence="1 2">
    <name type="scientific">Flavivirga aquimarina</name>
    <dbReference type="NCBI Taxonomy" id="2027862"/>
    <lineage>
        <taxon>Bacteria</taxon>
        <taxon>Pseudomonadati</taxon>
        <taxon>Bacteroidota</taxon>
        <taxon>Flavobacteriia</taxon>
        <taxon>Flavobacteriales</taxon>
        <taxon>Flavobacteriaceae</taxon>
        <taxon>Flavivirga</taxon>
    </lineage>
</organism>
<reference evidence="1" key="1">
    <citation type="submission" date="2023-07" db="EMBL/GenBank/DDBJ databases">
        <title>Two novel species in the genus Flavivirga.</title>
        <authorList>
            <person name="Kwon K."/>
        </authorList>
    </citation>
    <scope>NUCLEOTIDE SEQUENCE</scope>
    <source>
        <strain evidence="1">KCTC 52353</strain>
    </source>
</reference>
<sequence>MDYIINTYCVNKEKVELACNGKCHLAKQLQIESKNQEDNKAVQLFTEFFSLVFYQKNAPYNLIEFIEHQDRKMNSANNQIYTYTFGYKHFRPPLV</sequence>
<evidence type="ECO:0000313" key="1">
    <source>
        <dbReference type="EMBL" id="MDO5969250.1"/>
    </source>
</evidence>